<dbReference type="InterPro" id="IPR018011">
    <property type="entry name" value="Carb_sulfotrans_8-10"/>
</dbReference>
<keyword evidence="4 9" id="KW-0812">Transmembrane</keyword>
<evidence type="ECO:0000256" key="7">
    <source>
        <dbReference type="ARBA" id="ARBA00023136"/>
    </source>
</evidence>
<dbReference type="AlphaFoldDB" id="A0A6J1P1P5"/>
<comment type="subcellular location">
    <subcellularLocation>
        <location evidence="1 9">Golgi apparatus membrane</location>
        <topology evidence="1 9">Single-pass type II membrane protein</topology>
    </subcellularLocation>
</comment>
<dbReference type="Proteomes" id="UP001652582">
    <property type="component" value="Chromosome 7"/>
</dbReference>
<keyword evidence="9" id="KW-0119">Carbohydrate metabolism</keyword>
<evidence type="ECO:0000256" key="9">
    <source>
        <dbReference type="RuleBase" id="RU364020"/>
    </source>
</evidence>
<protein>
    <recommendedName>
        <fullName evidence="9">Carbohydrate sulfotransferase</fullName>
        <ecNumber evidence="9">2.8.2.-</ecNumber>
    </recommendedName>
</protein>
<evidence type="ECO:0000313" key="11">
    <source>
        <dbReference type="RefSeq" id="XP_023951213.2"/>
    </source>
</evidence>
<dbReference type="Pfam" id="PF03567">
    <property type="entry name" value="Sulfotransfer_2"/>
    <property type="match status" value="1"/>
</dbReference>
<evidence type="ECO:0000256" key="6">
    <source>
        <dbReference type="ARBA" id="ARBA00023034"/>
    </source>
</evidence>
<feature type="transmembrane region" description="Helical" evidence="9">
    <location>
        <begin position="20"/>
        <end position="39"/>
    </location>
</feature>
<keyword evidence="7 9" id="KW-0472">Membrane</keyword>
<dbReference type="KEGG" id="bany:112055366"/>
<keyword evidence="8 9" id="KW-0325">Glycoprotein</keyword>
<gene>
    <name evidence="11" type="primary">LOC112055366</name>
</gene>
<keyword evidence="5 9" id="KW-1133">Transmembrane helix</keyword>
<sequence length="377" mass="43540">MKIRMKRFHSRLITKAFPCLRCGAKTVTFLFWATLYVIVMKMTILKSSGNTAVKDWSVPDNYTKWLMQGPVLGEDEEPASSNNDWLEPDNATITELEQRVAKVQEVCHSQSLPTQIINSKEFFVDHAHNIVWCNIFKAASTSWLYNFNILGGYDKKFLARTRHTPLMLARKKYPRPSEEELKDAVNTPGVVSLLVVREPFVRLLSAYRDKLENITPPYYRKLARAIVAAHREAATKVLGTIKSFGPTFYEFVAYLIKKHASGDVTLDEHWAPYYKFCTPCAANFTVIAKVETLSRDSAYVVHQLGLGHILGRRVTNRRMRLRTVMNKSRDGKNTSALLKYYFGQLDEEMLDKLLEIYGIDFEMFGYKSDIYRRYVRK</sequence>
<proteinExistence type="inferred from homology"/>
<keyword evidence="6 9" id="KW-0333">Golgi apparatus</keyword>
<dbReference type="GO" id="GO:0008146">
    <property type="term" value="F:sulfotransferase activity"/>
    <property type="evidence" value="ECO:0007669"/>
    <property type="project" value="InterPro"/>
</dbReference>
<keyword evidence="9" id="KW-0735">Signal-anchor</keyword>
<dbReference type="GeneID" id="112055366"/>
<evidence type="ECO:0000256" key="8">
    <source>
        <dbReference type="ARBA" id="ARBA00023180"/>
    </source>
</evidence>
<dbReference type="InterPro" id="IPR005331">
    <property type="entry name" value="Sulfotransferase"/>
</dbReference>
<name>A0A6J1P1P5_BICAN</name>
<evidence type="ECO:0000256" key="1">
    <source>
        <dbReference type="ARBA" id="ARBA00004323"/>
    </source>
</evidence>
<evidence type="ECO:0000256" key="5">
    <source>
        <dbReference type="ARBA" id="ARBA00022989"/>
    </source>
</evidence>
<comment type="similarity">
    <text evidence="2 9">Belongs to the sulfotransferase 2 family.</text>
</comment>
<keyword evidence="10" id="KW-1185">Reference proteome</keyword>
<evidence type="ECO:0000256" key="3">
    <source>
        <dbReference type="ARBA" id="ARBA00022679"/>
    </source>
</evidence>
<accession>A0A6J1P1P5</accession>
<evidence type="ECO:0000256" key="2">
    <source>
        <dbReference type="ARBA" id="ARBA00006339"/>
    </source>
</evidence>
<keyword evidence="3 9" id="KW-0808">Transferase</keyword>
<organism evidence="10 11">
    <name type="scientific">Bicyclus anynana</name>
    <name type="common">Squinting bush brown butterfly</name>
    <dbReference type="NCBI Taxonomy" id="110368"/>
    <lineage>
        <taxon>Eukaryota</taxon>
        <taxon>Metazoa</taxon>
        <taxon>Ecdysozoa</taxon>
        <taxon>Arthropoda</taxon>
        <taxon>Hexapoda</taxon>
        <taxon>Insecta</taxon>
        <taxon>Pterygota</taxon>
        <taxon>Neoptera</taxon>
        <taxon>Endopterygota</taxon>
        <taxon>Lepidoptera</taxon>
        <taxon>Glossata</taxon>
        <taxon>Ditrysia</taxon>
        <taxon>Papilionoidea</taxon>
        <taxon>Nymphalidae</taxon>
        <taxon>Satyrinae</taxon>
        <taxon>Satyrini</taxon>
        <taxon>Mycalesina</taxon>
        <taxon>Bicyclus</taxon>
    </lineage>
</organism>
<dbReference type="EC" id="2.8.2.-" evidence="9"/>
<dbReference type="GO" id="GO:0000139">
    <property type="term" value="C:Golgi membrane"/>
    <property type="evidence" value="ECO:0007669"/>
    <property type="project" value="UniProtKB-SubCell"/>
</dbReference>
<dbReference type="GO" id="GO:0016051">
    <property type="term" value="P:carbohydrate biosynthetic process"/>
    <property type="evidence" value="ECO:0007669"/>
    <property type="project" value="InterPro"/>
</dbReference>
<dbReference type="PANTHER" id="PTHR12137">
    <property type="entry name" value="CARBOHYDRATE SULFOTRANSFERASE"/>
    <property type="match status" value="1"/>
</dbReference>
<evidence type="ECO:0000256" key="4">
    <source>
        <dbReference type="ARBA" id="ARBA00022692"/>
    </source>
</evidence>
<reference evidence="11" key="1">
    <citation type="submission" date="2025-08" db="UniProtKB">
        <authorList>
            <consortium name="RefSeq"/>
        </authorList>
    </citation>
    <scope>IDENTIFICATION</scope>
</reference>
<dbReference type="OrthoDB" id="2019940at2759"/>
<evidence type="ECO:0000313" key="10">
    <source>
        <dbReference type="Proteomes" id="UP001652582"/>
    </source>
</evidence>
<dbReference type="PANTHER" id="PTHR12137:SF30">
    <property type="entry name" value="CARBOHYDRATE SULFOTRANSFERASE"/>
    <property type="match status" value="1"/>
</dbReference>
<dbReference type="RefSeq" id="XP_023951213.2">
    <property type="nucleotide sequence ID" value="XM_024095445.2"/>
</dbReference>